<accession>A0ABQ4MGS9</accession>
<organism evidence="2 3">
    <name type="scientific">Paenibacillus vini</name>
    <dbReference type="NCBI Taxonomy" id="1476024"/>
    <lineage>
        <taxon>Bacteria</taxon>
        <taxon>Bacillati</taxon>
        <taxon>Bacillota</taxon>
        <taxon>Bacilli</taxon>
        <taxon>Bacillales</taxon>
        <taxon>Paenibacillaceae</taxon>
        <taxon>Paenibacillus</taxon>
    </lineage>
</organism>
<evidence type="ECO:0000256" key="1">
    <source>
        <dbReference type="SAM" id="Phobius"/>
    </source>
</evidence>
<evidence type="ECO:0000313" key="2">
    <source>
        <dbReference type="EMBL" id="GIP55185.1"/>
    </source>
</evidence>
<dbReference type="RefSeq" id="WP_213656228.1">
    <property type="nucleotide sequence ID" value="NZ_BOSL01000016.1"/>
</dbReference>
<dbReference type="Proteomes" id="UP000679992">
    <property type="component" value="Unassembled WGS sequence"/>
</dbReference>
<keyword evidence="1" id="KW-0812">Transmembrane</keyword>
<keyword evidence="1" id="KW-1133">Transmembrane helix</keyword>
<gene>
    <name evidence="2" type="ORF">J42TS3_42200</name>
</gene>
<reference evidence="2 3" key="1">
    <citation type="submission" date="2021-03" db="EMBL/GenBank/DDBJ databases">
        <title>Antimicrobial resistance genes in bacteria isolated from Japanese honey, and their potential for conferring macrolide and lincosamide resistance in the American foulbrood pathogen Paenibacillus larvae.</title>
        <authorList>
            <person name="Okamoto M."/>
            <person name="Kumagai M."/>
            <person name="Kanamori H."/>
            <person name="Takamatsu D."/>
        </authorList>
    </citation>
    <scope>NUCLEOTIDE SEQUENCE [LARGE SCALE GENOMIC DNA]</scope>
    <source>
        <strain evidence="2 3">J42TS3</strain>
    </source>
</reference>
<feature type="transmembrane region" description="Helical" evidence="1">
    <location>
        <begin position="36"/>
        <end position="58"/>
    </location>
</feature>
<sequence length="136" mass="14259">MNSFEQGNMNGMPPYREPNAAPVAELKHSGPGIASFIIILVAIVGYIFSIAMITAAVIGIVDQPIEAITESLMEQAGAILGILLMMVAAILHLVALILGIIGLLIKNRKKLFAILGLSLSGGILILLIILFALGSL</sequence>
<keyword evidence="3" id="KW-1185">Reference proteome</keyword>
<evidence type="ECO:0008006" key="4">
    <source>
        <dbReference type="Google" id="ProtNLM"/>
    </source>
</evidence>
<feature type="transmembrane region" description="Helical" evidence="1">
    <location>
        <begin position="78"/>
        <end position="104"/>
    </location>
</feature>
<evidence type="ECO:0000313" key="3">
    <source>
        <dbReference type="Proteomes" id="UP000679992"/>
    </source>
</evidence>
<comment type="caution">
    <text evidence="2">The sequence shown here is derived from an EMBL/GenBank/DDBJ whole genome shotgun (WGS) entry which is preliminary data.</text>
</comment>
<name>A0ABQ4MGS9_9BACL</name>
<proteinExistence type="predicted"/>
<dbReference type="EMBL" id="BOSL01000016">
    <property type="protein sequence ID" value="GIP55185.1"/>
    <property type="molecule type" value="Genomic_DNA"/>
</dbReference>
<keyword evidence="1" id="KW-0472">Membrane</keyword>
<feature type="transmembrane region" description="Helical" evidence="1">
    <location>
        <begin position="111"/>
        <end position="133"/>
    </location>
</feature>
<protein>
    <recommendedName>
        <fullName evidence="4">DUF4064 domain-containing protein</fullName>
    </recommendedName>
</protein>